<dbReference type="Gene3D" id="3.40.525.10">
    <property type="entry name" value="CRAL-TRIO lipid binding domain"/>
    <property type="match status" value="1"/>
</dbReference>
<name>A0AAW2T3I7_SESRA</name>
<gene>
    <name evidence="1" type="ORF">Sradi_2253500</name>
</gene>
<dbReference type="InterPro" id="IPR036865">
    <property type="entry name" value="CRAL-TRIO_dom_sf"/>
</dbReference>
<reference evidence="1" key="1">
    <citation type="submission" date="2020-06" db="EMBL/GenBank/DDBJ databases">
        <authorList>
            <person name="Li T."/>
            <person name="Hu X."/>
            <person name="Zhang T."/>
            <person name="Song X."/>
            <person name="Zhang H."/>
            <person name="Dai N."/>
            <person name="Sheng W."/>
            <person name="Hou X."/>
            <person name="Wei L."/>
        </authorList>
    </citation>
    <scope>NUCLEOTIDE SEQUENCE</scope>
    <source>
        <strain evidence="1">G02</strain>
        <tissue evidence="1">Leaf</tissue>
    </source>
</reference>
<sequence>MEISPMHTRWLAAVDFVPVKKPIDPSDVYRAIRDSQLVGMSGYSREIHYYVQSHIQMNEYRDRVILLLSAISTIDDLNYPEKTETYYIVNAPYVFTACWKIMDYESLPHFCRREGSGSFRHSGNGTFSDCFSLDHPFHQQLYNYVKEQAALMDSAALVEHGSVHVDVPEPDPEDIKIAETIESEFQRIENQNGVSHSFHELKITGD</sequence>
<organism evidence="1">
    <name type="scientific">Sesamum radiatum</name>
    <name type="common">Black benniseed</name>
    <dbReference type="NCBI Taxonomy" id="300843"/>
    <lineage>
        <taxon>Eukaryota</taxon>
        <taxon>Viridiplantae</taxon>
        <taxon>Streptophyta</taxon>
        <taxon>Embryophyta</taxon>
        <taxon>Tracheophyta</taxon>
        <taxon>Spermatophyta</taxon>
        <taxon>Magnoliopsida</taxon>
        <taxon>eudicotyledons</taxon>
        <taxon>Gunneridae</taxon>
        <taxon>Pentapetalae</taxon>
        <taxon>asterids</taxon>
        <taxon>lamiids</taxon>
        <taxon>Lamiales</taxon>
        <taxon>Pedaliaceae</taxon>
        <taxon>Sesamum</taxon>
    </lineage>
</organism>
<accession>A0AAW2T3I7</accession>
<dbReference type="SUPFAM" id="SSF52087">
    <property type="entry name" value="CRAL/TRIO domain"/>
    <property type="match status" value="1"/>
</dbReference>
<proteinExistence type="predicted"/>
<reference evidence="1" key="2">
    <citation type="journal article" date="2024" name="Plant">
        <title>Genomic evolution and insights into agronomic trait innovations of Sesamum species.</title>
        <authorList>
            <person name="Miao H."/>
            <person name="Wang L."/>
            <person name="Qu L."/>
            <person name="Liu H."/>
            <person name="Sun Y."/>
            <person name="Le M."/>
            <person name="Wang Q."/>
            <person name="Wei S."/>
            <person name="Zheng Y."/>
            <person name="Lin W."/>
            <person name="Duan Y."/>
            <person name="Cao H."/>
            <person name="Xiong S."/>
            <person name="Wang X."/>
            <person name="Wei L."/>
            <person name="Li C."/>
            <person name="Ma Q."/>
            <person name="Ju M."/>
            <person name="Zhao R."/>
            <person name="Li G."/>
            <person name="Mu C."/>
            <person name="Tian Q."/>
            <person name="Mei H."/>
            <person name="Zhang T."/>
            <person name="Gao T."/>
            <person name="Zhang H."/>
        </authorList>
    </citation>
    <scope>NUCLEOTIDE SEQUENCE</scope>
    <source>
        <strain evidence="1">G02</strain>
    </source>
</reference>
<comment type="caution">
    <text evidence="1">The sequence shown here is derived from an EMBL/GenBank/DDBJ whole genome shotgun (WGS) entry which is preliminary data.</text>
</comment>
<dbReference type="PANTHER" id="PTHR46226:SF5">
    <property type="entry name" value="PHOSPHATIDYLINOSITOL_PHOSPHATIDYLCHOLINE TRANSFER PROTEIN SFH2"/>
    <property type="match status" value="1"/>
</dbReference>
<protein>
    <submittedName>
        <fullName evidence="1">Uncharacterized protein</fullName>
    </submittedName>
</protein>
<dbReference type="EMBL" id="JACGWJ010000009">
    <property type="protein sequence ID" value="KAL0399102.1"/>
    <property type="molecule type" value="Genomic_DNA"/>
</dbReference>
<evidence type="ECO:0000313" key="1">
    <source>
        <dbReference type="EMBL" id="KAL0399102.1"/>
    </source>
</evidence>
<dbReference type="PANTHER" id="PTHR46226">
    <property type="entry name" value="CRAL-TRIO DOMAIN-CONTAINING PROTEIN"/>
    <property type="match status" value="1"/>
</dbReference>
<dbReference type="AlphaFoldDB" id="A0AAW2T3I7"/>